<protein>
    <submittedName>
        <fullName evidence="8">Putative rsc complex subunit rsc9 protein</fullName>
    </submittedName>
</protein>
<dbReference type="InterPro" id="IPR003150">
    <property type="entry name" value="DNA-bd_RFX"/>
</dbReference>
<dbReference type="SMART" id="SM01014">
    <property type="entry name" value="ARID"/>
    <property type="match status" value="1"/>
</dbReference>
<keyword evidence="1" id="KW-0156">Chromatin regulator</keyword>
<dbReference type="PROSITE" id="PS51011">
    <property type="entry name" value="ARID"/>
    <property type="match status" value="1"/>
</dbReference>
<evidence type="ECO:0000256" key="5">
    <source>
        <dbReference type="SAM" id="MobiDB-lite"/>
    </source>
</evidence>
<dbReference type="PROSITE" id="PS51526">
    <property type="entry name" value="RFX_DBD"/>
    <property type="match status" value="1"/>
</dbReference>
<feature type="compositionally biased region" description="Polar residues" evidence="5">
    <location>
        <begin position="792"/>
        <end position="804"/>
    </location>
</feature>
<dbReference type="GO" id="GO:0003677">
    <property type="term" value="F:DNA binding"/>
    <property type="evidence" value="ECO:0007669"/>
    <property type="project" value="InterPro"/>
</dbReference>
<dbReference type="Proteomes" id="UP000033647">
    <property type="component" value="Unassembled WGS sequence"/>
</dbReference>
<dbReference type="GO" id="GO:0016586">
    <property type="term" value="C:RSC-type complex"/>
    <property type="evidence" value="ECO:0007669"/>
    <property type="project" value="TreeGrafter"/>
</dbReference>
<name>A0A0F4GAY8_9PEZI</name>
<evidence type="ECO:0000256" key="1">
    <source>
        <dbReference type="ARBA" id="ARBA00022853"/>
    </source>
</evidence>
<evidence type="ECO:0000313" key="8">
    <source>
        <dbReference type="EMBL" id="KJX93380.1"/>
    </source>
</evidence>
<evidence type="ECO:0000256" key="3">
    <source>
        <dbReference type="ARBA" id="ARBA00023163"/>
    </source>
</evidence>
<dbReference type="GO" id="GO:0006355">
    <property type="term" value="P:regulation of DNA-templated transcription"/>
    <property type="evidence" value="ECO:0007669"/>
    <property type="project" value="InterPro"/>
</dbReference>
<feature type="region of interest" description="Disordered" evidence="5">
    <location>
        <begin position="138"/>
        <end position="236"/>
    </location>
</feature>
<sequence>MAPKRGLSIEPSAERDEFIRKLKEYHEKRGTNLDLEPKIGIRHIDIHKLYERVVEEGGYDLVSDTKAKPLMWRKLAEEFIGKNQYTAAQAFQIKNVYYKNLCAYEISTHWKQEPPPKEILEDVTAKGANVMTRTLENFVKPLGREQEPVQNGDGSDASPEQKTPKEEKIEVGDEPGSAAGRSTRGLRQQPPQRQLFQPEANPGRNIRTQGQIPQASPTPHAMANGTPYAPPATHGASATLASYEPSQAYPLSLKPVITPANNPEFYRNERKRKLEASSGPLAKKYKNIMLPGTGFIGPNIYVRAQLALQSGIADEEQYALHHLVKISHERGEKFRFDQFPGLADALVKKVISVTSLFYDIDWDVMYDEEFFAGDDETLNGLDGTPDIVQRLNSRVPVIFDDTILDPDFLSKVNVMTEAALITRNMCLQEENALYMSRLPLVRDLIAAVLHMPDHVSIVELRQYVLDIAEQVLKYIDVGTQDALYQGLLRQITGSDRGAIVTSLKTVSRIAMTHRAPKRLDDVPLEVLKRAQDFLLVEDEELRSACLDFFMQFTSISDNVEILLRSLNPEALGRQLSRLVLFNAKEHRETRPSKPVEVENSIPPPAPRLSTSLVEGLLKMEEPERSSEWLRMCFVADPNAEMTQISLWQAYQSTFGPYQVSHPHLIAGEFIKNVSTTFQGATAQVAGSNKYVIRGIKSRNVPVDTGMLPGSKATDKDKDLHRCHWTMTVTVEGARDPVTGIASTPSTREQECAEWFRSNDDMLKHILNNHLQLPRKAATPPDSDQMDVDSKPARSSATPSNQMPNGANEVHRHSFKDNLDFEAADKTTYRCRWAECQRSSVDFPSGKIPRTTLFARHIETHLPETEPSRSKHNLTTEQASAPTDGEIFRLTVLEDERGDAAGVPLRAALVLRNIAKFMPRKESDPKDATKKGTTVDVKERPEDVLFSSEVRERLFYAMSYSKTLRGYMGTIFRALKQNGG</sequence>
<organism evidence="8 9">
    <name type="scientific">Zymoseptoria brevis</name>
    <dbReference type="NCBI Taxonomy" id="1047168"/>
    <lineage>
        <taxon>Eukaryota</taxon>
        <taxon>Fungi</taxon>
        <taxon>Dikarya</taxon>
        <taxon>Ascomycota</taxon>
        <taxon>Pezizomycotina</taxon>
        <taxon>Dothideomycetes</taxon>
        <taxon>Dothideomycetidae</taxon>
        <taxon>Mycosphaerellales</taxon>
        <taxon>Mycosphaerellaceae</taxon>
        <taxon>Zymoseptoria</taxon>
    </lineage>
</organism>
<proteinExistence type="predicted"/>
<keyword evidence="3" id="KW-0804">Transcription</keyword>
<feature type="domain" description="ARID" evidence="6">
    <location>
        <begin position="12"/>
        <end position="109"/>
    </location>
</feature>
<feature type="compositionally biased region" description="Polar residues" evidence="5">
    <location>
        <begin position="148"/>
        <end position="161"/>
    </location>
</feature>
<evidence type="ECO:0000259" key="7">
    <source>
        <dbReference type="PROSITE" id="PS51526"/>
    </source>
</evidence>
<dbReference type="InterPro" id="IPR052406">
    <property type="entry name" value="Chromatin_Remodeling_Comp"/>
</dbReference>
<dbReference type="PANTHER" id="PTHR22970">
    <property type="entry name" value="AT-RICH INTERACTIVE DOMAIN-CONTAINING PROTEIN 2"/>
    <property type="match status" value="1"/>
</dbReference>
<dbReference type="FunFam" id="1.10.150.60:FF:000021">
    <property type="entry name" value="Chromatin structure-remodeling complex subunit rsc9"/>
    <property type="match status" value="1"/>
</dbReference>
<feature type="compositionally biased region" description="Basic and acidic residues" evidence="5">
    <location>
        <begin position="162"/>
        <end position="171"/>
    </location>
</feature>
<dbReference type="AlphaFoldDB" id="A0A0F4GAY8"/>
<evidence type="ECO:0000256" key="4">
    <source>
        <dbReference type="ARBA" id="ARBA00023242"/>
    </source>
</evidence>
<dbReference type="SMART" id="SM00501">
    <property type="entry name" value="BRIGHT"/>
    <property type="match status" value="1"/>
</dbReference>
<dbReference type="GO" id="GO:0006325">
    <property type="term" value="P:chromatin organization"/>
    <property type="evidence" value="ECO:0007669"/>
    <property type="project" value="UniProtKB-KW"/>
</dbReference>
<dbReference type="STRING" id="1047168.A0A0F4GAY8"/>
<keyword evidence="9" id="KW-1185">Reference proteome</keyword>
<dbReference type="Pfam" id="PF01388">
    <property type="entry name" value="ARID"/>
    <property type="match status" value="1"/>
</dbReference>
<dbReference type="Gene3D" id="1.10.150.60">
    <property type="entry name" value="ARID DNA-binding domain"/>
    <property type="match status" value="1"/>
</dbReference>
<keyword evidence="4" id="KW-0539">Nucleus</keyword>
<comment type="caution">
    <text evidence="8">The sequence shown here is derived from an EMBL/GenBank/DDBJ whole genome shotgun (WGS) entry which is preliminary data.</text>
</comment>
<dbReference type="EMBL" id="LAFY01004284">
    <property type="protein sequence ID" value="KJX93380.1"/>
    <property type="molecule type" value="Genomic_DNA"/>
</dbReference>
<accession>A0A0F4GAY8</accession>
<feature type="domain" description="RFX-type winged-helix" evidence="7">
    <location>
        <begin position="625"/>
        <end position="699"/>
    </location>
</feature>
<feature type="compositionally biased region" description="Low complexity" evidence="5">
    <location>
        <begin position="186"/>
        <end position="198"/>
    </location>
</feature>
<dbReference type="PANTHER" id="PTHR22970:SF14">
    <property type="entry name" value="AT-RICH INTERACTIVE DOMAIN-CONTAINING PROTEIN 2"/>
    <property type="match status" value="1"/>
</dbReference>
<dbReference type="OrthoDB" id="338531at2759"/>
<feature type="region of interest" description="Disordered" evidence="5">
    <location>
        <begin position="773"/>
        <end position="808"/>
    </location>
</feature>
<feature type="compositionally biased region" description="Polar residues" evidence="5">
    <location>
        <begin position="206"/>
        <end position="217"/>
    </location>
</feature>
<evidence type="ECO:0000313" key="9">
    <source>
        <dbReference type="Proteomes" id="UP000033647"/>
    </source>
</evidence>
<dbReference type="InterPro" id="IPR001606">
    <property type="entry name" value="ARID_dom"/>
</dbReference>
<gene>
    <name evidence="8" type="ORF">TI39_contig4325g00004</name>
</gene>
<dbReference type="SUPFAM" id="SSF46774">
    <property type="entry name" value="ARID-like"/>
    <property type="match status" value="1"/>
</dbReference>
<evidence type="ECO:0000259" key="6">
    <source>
        <dbReference type="PROSITE" id="PS51011"/>
    </source>
</evidence>
<dbReference type="CDD" id="cd16100">
    <property type="entry name" value="ARID"/>
    <property type="match status" value="1"/>
</dbReference>
<evidence type="ECO:0000256" key="2">
    <source>
        <dbReference type="ARBA" id="ARBA00023015"/>
    </source>
</evidence>
<reference evidence="8 9" key="1">
    <citation type="submission" date="2015-03" db="EMBL/GenBank/DDBJ databases">
        <title>RNA-seq based gene annotation and comparative genomics of four Zymoseptoria species reveal species-specific pathogenicity related genes and transposable element activity.</title>
        <authorList>
            <person name="Grandaubert J."/>
            <person name="Bhattacharyya A."/>
            <person name="Stukenbrock E.H."/>
        </authorList>
    </citation>
    <scope>NUCLEOTIDE SEQUENCE [LARGE SCALE GENOMIC DNA]</scope>
    <source>
        <strain evidence="8 9">Zb18110</strain>
    </source>
</reference>
<dbReference type="InterPro" id="IPR036431">
    <property type="entry name" value="ARID_dom_sf"/>
</dbReference>
<keyword evidence="2" id="KW-0805">Transcription regulation</keyword>